<keyword evidence="9" id="KW-0677">Repeat</keyword>
<dbReference type="Gene3D" id="3.40.50.1000">
    <property type="entry name" value="HAD superfamily/HAD-like"/>
    <property type="match status" value="1"/>
</dbReference>
<comment type="subcellular location">
    <subcellularLocation>
        <location evidence="22">Cell membrane</location>
    </subcellularLocation>
    <subcellularLocation>
        <location evidence="1">Endomembrane system</location>
        <topology evidence="1">Multi-pass membrane protein</topology>
    </subcellularLocation>
</comment>
<dbReference type="InterPro" id="IPR036412">
    <property type="entry name" value="HAD-like_sf"/>
</dbReference>
<evidence type="ECO:0000256" key="18">
    <source>
        <dbReference type="ARBA" id="ARBA00023136"/>
    </source>
</evidence>
<proteinExistence type="inferred from homology"/>
<dbReference type="InterPro" id="IPR027256">
    <property type="entry name" value="P-typ_ATPase_IB"/>
</dbReference>
<dbReference type="SUPFAM" id="SSF81653">
    <property type="entry name" value="Calcium ATPase, transduction domain A"/>
    <property type="match status" value="1"/>
</dbReference>
<evidence type="ECO:0000256" key="1">
    <source>
        <dbReference type="ARBA" id="ARBA00004127"/>
    </source>
</evidence>
<keyword evidence="8 22" id="KW-0479">Metal-binding</keyword>
<comment type="catalytic activity">
    <reaction evidence="21">
        <text>Cu(+)(in) + ATP + H2O = Cu(+)(out) + ADP + phosphate + H(+)</text>
        <dbReference type="Rhea" id="RHEA:25792"/>
        <dbReference type="ChEBI" id="CHEBI:15377"/>
        <dbReference type="ChEBI" id="CHEBI:15378"/>
        <dbReference type="ChEBI" id="CHEBI:30616"/>
        <dbReference type="ChEBI" id="CHEBI:43474"/>
        <dbReference type="ChEBI" id="CHEBI:49552"/>
        <dbReference type="ChEBI" id="CHEBI:456216"/>
        <dbReference type="EC" id="7.2.2.8"/>
    </reaction>
</comment>
<evidence type="ECO:0000259" key="23">
    <source>
        <dbReference type="PROSITE" id="PS50846"/>
    </source>
</evidence>
<evidence type="ECO:0000256" key="17">
    <source>
        <dbReference type="ARBA" id="ARBA00023065"/>
    </source>
</evidence>
<evidence type="ECO:0000256" key="22">
    <source>
        <dbReference type="RuleBase" id="RU362081"/>
    </source>
</evidence>
<protein>
    <recommendedName>
        <fullName evidence="4">Copper-exporting P-type ATPase</fullName>
        <ecNumber evidence="3">7.2.2.8</ecNumber>
    </recommendedName>
    <alternativeName>
        <fullName evidence="19">Copper-exporting P-type ATPase A</fullName>
    </alternativeName>
    <alternativeName>
        <fullName evidence="20">Cu(+)-exporting ATPase</fullName>
    </alternativeName>
</protein>
<dbReference type="Gene3D" id="3.40.1110.10">
    <property type="entry name" value="Calcium-transporting ATPase, cytoplasmic domain N"/>
    <property type="match status" value="1"/>
</dbReference>
<organism evidence="24 25">
    <name type="scientific">Alicyclobacillus fodiniaquatilis</name>
    <dbReference type="NCBI Taxonomy" id="1661150"/>
    <lineage>
        <taxon>Bacteria</taxon>
        <taxon>Bacillati</taxon>
        <taxon>Bacillota</taxon>
        <taxon>Bacilli</taxon>
        <taxon>Bacillales</taxon>
        <taxon>Alicyclobacillaceae</taxon>
        <taxon>Alicyclobacillus</taxon>
    </lineage>
</organism>
<evidence type="ECO:0000256" key="11">
    <source>
        <dbReference type="ARBA" id="ARBA00022796"/>
    </source>
</evidence>
<sequence length="842" mass="89478">MSAAKVLTLPVEGMTCAACAARIEKVVSKLDGIQDINVNLASEKAQVVFDPALSWKNVVERIQKTGYHVPTYTLELTVHGLTNKQRVDQLQAIFAKMDGVESCSVDVNAAKAYITYIPGVVNQTVILRSMQEAGYETFGASKADILSQQKKRRRAYKRDLLIFWASAIVSLPFLVEMVVMAVMGIMSAIMMLGMAANMNMDASSASTATATSTPLMLWMSSHQRLIPSGVALLLATPIQFVTGWRFYRGAYHALRNRTATMDVLIALGTTVAYVTGVILTFRGDDNNTYCGSAATILTLVFMGKMIEARAKQKSGAAIESLAKMGAQVAHVLRDGVEVDVAVEELDIGDVIQVRSGEKIPTDGQVVAGSSMIDESFLTGESQPVAKNIGDVVYGATVNQMGMLTIQVTKSSEETVLAQIIRLVDEAQGSKASVQRLADHIALILVPTVLVIALEAFFLWGFWGTWSRALGAAISALVVACPCSLGLATPTAIMVASGLGAEHGILVKGGEYLEVAHKVKTIIFDKTGTVTEGKPMVTDVIPNVPQREVLLLKHAASLETYSEHPLGRSIADYATTQHISLLPAADIHTISGQGMTGIVHGCPVIVGSAALLHAHGINDIDTALAAKLESQAKTVVHVASSGVYLGAIALADKVKPDARETIQRLKDMDIDVWLITGDNERTAAAVAAQIGIDQVMAGVMPMDKAKKVAELNKSGQIVAMVGDGINDAPALAAAHVGIAMGTGADIAIDAADIAIMHSRMTGVTDAIYLSKRTMRTIRINLFWAFIYNAIAIPVAALGAFNPMMAGAAMAFSSASVVSNSLLLKRVKLGKLPNREQQAEVSLQ</sequence>
<dbReference type="Pfam" id="PF00403">
    <property type="entry name" value="HMA"/>
    <property type="match status" value="1"/>
</dbReference>
<keyword evidence="6" id="KW-0597">Phosphoprotein</keyword>
<reference evidence="25" key="1">
    <citation type="journal article" date="2019" name="Int. J. Syst. Evol. Microbiol.">
        <title>The Global Catalogue of Microorganisms (GCM) 10K type strain sequencing project: providing services to taxonomists for standard genome sequencing and annotation.</title>
        <authorList>
            <consortium name="The Broad Institute Genomics Platform"/>
            <consortium name="The Broad Institute Genome Sequencing Center for Infectious Disease"/>
            <person name="Wu L."/>
            <person name="Ma J."/>
        </authorList>
    </citation>
    <scope>NUCLEOTIDE SEQUENCE [LARGE SCALE GENOMIC DNA]</scope>
    <source>
        <strain evidence="25">CGMCC 1.12286</strain>
    </source>
</reference>
<keyword evidence="11" id="KW-0187">Copper transport</keyword>
<evidence type="ECO:0000256" key="12">
    <source>
        <dbReference type="ARBA" id="ARBA00022840"/>
    </source>
</evidence>
<dbReference type="NCBIfam" id="TIGR01494">
    <property type="entry name" value="ATPase_P-type"/>
    <property type="match status" value="1"/>
</dbReference>
<evidence type="ECO:0000256" key="14">
    <source>
        <dbReference type="ARBA" id="ARBA00022967"/>
    </source>
</evidence>
<comment type="similarity">
    <text evidence="2 22">Belongs to the cation transport ATPase (P-type) (TC 3.A.3) family. Type IB subfamily.</text>
</comment>
<evidence type="ECO:0000256" key="7">
    <source>
        <dbReference type="ARBA" id="ARBA00022692"/>
    </source>
</evidence>
<feature type="transmembrane region" description="Helical" evidence="22">
    <location>
        <begin position="225"/>
        <end position="247"/>
    </location>
</feature>
<evidence type="ECO:0000256" key="10">
    <source>
        <dbReference type="ARBA" id="ARBA00022741"/>
    </source>
</evidence>
<dbReference type="InterPro" id="IPR023299">
    <property type="entry name" value="ATPase_P-typ_cyto_dom_N"/>
</dbReference>
<feature type="transmembrane region" description="Helical" evidence="22">
    <location>
        <begin position="440"/>
        <end position="462"/>
    </location>
</feature>
<keyword evidence="15 22" id="KW-1133">Transmembrane helix</keyword>
<keyword evidence="13" id="KW-0460">Magnesium</keyword>
<feature type="transmembrane region" description="Helical" evidence="22">
    <location>
        <begin position="780"/>
        <end position="799"/>
    </location>
</feature>
<dbReference type="PROSITE" id="PS00154">
    <property type="entry name" value="ATPASE_E1_E2"/>
    <property type="match status" value="1"/>
</dbReference>
<dbReference type="PRINTS" id="PR00942">
    <property type="entry name" value="CUATPASEI"/>
</dbReference>
<keyword evidence="14" id="KW-1278">Translocase</keyword>
<keyword evidence="10 22" id="KW-0547">Nucleotide-binding</keyword>
<keyword evidence="7 22" id="KW-0812">Transmembrane</keyword>
<comment type="caution">
    <text evidence="24">The sequence shown here is derived from an EMBL/GenBank/DDBJ whole genome shotgun (WGS) entry which is preliminary data.</text>
</comment>
<dbReference type="InterPro" id="IPR036163">
    <property type="entry name" value="HMA_dom_sf"/>
</dbReference>
<dbReference type="NCBIfam" id="TIGR00003">
    <property type="entry name" value="copper ion binding protein"/>
    <property type="match status" value="1"/>
</dbReference>
<dbReference type="SFLD" id="SFLDF00027">
    <property type="entry name" value="p-type_atpase"/>
    <property type="match status" value="1"/>
</dbReference>
<dbReference type="NCBIfam" id="TIGR01511">
    <property type="entry name" value="ATPase-IB1_Cu"/>
    <property type="match status" value="1"/>
</dbReference>
<feature type="transmembrane region" description="Helical" evidence="22">
    <location>
        <begin position="805"/>
        <end position="822"/>
    </location>
</feature>
<evidence type="ECO:0000313" key="24">
    <source>
        <dbReference type="EMBL" id="MFD1677893.1"/>
    </source>
</evidence>
<dbReference type="SUPFAM" id="SSF56784">
    <property type="entry name" value="HAD-like"/>
    <property type="match status" value="1"/>
</dbReference>
<dbReference type="PANTHER" id="PTHR43520:SF8">
    <property type="entry name" value="P-TYPE CU(+) TRANSPORTER"/>
    <property type="match status" value="1"/>
</dbReference>
<evidence type="ECO:0000256" key="8">
    <source>
        <dbReference type="ARBA" id="ARBA00022723"/>
    </source>
</evidence>
<keyword evidence="25" id="KW-1185">Reference proteome</keyword>
<dbReference type="EC" id="7.2.2.8" evidence="3"/>
<dbReference type="CDD" id="cd02094">
    <property type="entry name" value="P-type_ATPase_Cu-like"/>
    <property type="match status" value="1"/>
</dbReference>
<feature type="domain" description="HMA" evidence="23">
    <location>
        <begin position="72"/>
        <end position="138"/>
    </location>
</feature>
<evidence type="ECO:0000256" key="3">
    <source>
        <dbReference type="ARBA" id="ARBA00012517"/>
    </source>
</evidence>
<keyword evidence="17" id="KW-0406">Ion transport</keyword>
<dbReference type="InterPro" id="IPR008250">
    <property type="entry name" value="ATPase_P-typ_transduc_dom_A_sf"/>
</dbReference>
<evidence type="ECO:0000256" key="20">
    <source>
        <dbReference type="ARBA" id="ARBA00033239"/>
    </source>
</evidence>
<evidence type="ECO:0000256" key="21">
    <source>
        <dbReference type="ARBA" id="ARBA00049289"/>
    </source>
</evidence>
<dbReference type="Pfam" id="PF00122">
    <property type="entry name" value="E1-E2_ATPase"/>
    <property type="match status" value="1"/>
</dbReference>
<evidence type="ECO:0000256" key="15">
    <source>
        <dbReference type="ARBA" id="ARBA00022989"/>
    </source>
</evidence>
<dbReference type="InterPro" id="IPR023298">
    <property type="entry name" value="ATPase_P-typ_TM_dom_sf"/>
</dbReference>
<keyword evidence="22" id="KW-1003">Cell membrane</keyword>
<evidence type="ECO:0000256" key="19">
    <source>
        <dbReference type="ARBA" id="ARBA00029719"/>
    </source>
</evidence>
<dbReference type="SUPFAM" id="SSF55008">
    <property type="entry name" value="HMA, heavy metal-associated domain"/>
    <property type="match status" value="2"/>
</dbReference>
<evidence type="ECO:0000313" key="25">
    <source>
        <dbReference type="Proteomes" id="UP001597079"/>
    </source>
</evidence>
<dbReference type="PROSITE" id="PS50846">
    <property type="entry name" value="HMA_2"/>
    <property type="match status" value="2"/>
</dbReference>
<dbReference type="Pfam" id="PF00702">
    <property type="entry name" value="Hydrolase"/>
    <property type="match status" value="1"/>
</dbReference>
<dbReference type="SUPFAM" id="SSF81665">
    <property type="entry name" value="Calcium ATPase, transmembrane domain M"/>
    <property type="match status" value="1"/>
</dbReference>
<evidence type="ECO:0000256" key="9">
    <source>
        <dbReference type="ARBA" id="ARBA00022737"/>
    </source>
</evidence>
<dbReference type="InterPro" id="IPR017969">
    <property type="entry name" value="Heavy-metal-associated_CS"/>
</dbReference>
<dbReference type="InterPro" id="IPR006122">
    <property type="entry name" value="HMA_Cu_ion-bd"/>
</dbReference>
<dbReference type="PRINTS" id="PR00943">
    <property type="entry name" value="CUATPASE"/>
</dbReference>
<dbReference type="InterPro" id="IPR023214">
    <property type="entry name" value="HAD_sf"/>
</dbReference>
<dbReference type="Gene3D" id="2.70.150.10">
    <property type="entry name" value="Calcium-transporting ATPase, cytoplasmic transduction domain A"/>
    <property type="match status" value="1"/>
</dbReference>
<dbReference type="SFLD" id="SFLDS00003">
    <property type="entry name" value="Haloacid_Dehalogenase"/>
    <property type="match status" value="1"/>
</dbReference>
<keyword evidence="16" id="KW-0186">Copper</keyword>
<evidence type="ECO:0000256" key="16">
    <source>
        <dbReference type="ARBA" id="ARBA00023008"/>
    </source>
</evidence>
<keyword evidence="5" id="KW-0813">Transport</keyword>
<accession>A0ABW4JPG5</accession>
<evidence type="ECO:0000256" key="2">
    <source>
        <dbReference type="ARBA" id="ARBA00006024"/>
    </source>
</evidence>
<evidence type="ECO:0000256" key="13">
    <source>
        <dbReference type="ARBA" id="ARBA00022842"/>
    </source>
</evidence>
<feature type="transmembrane region" description="Helical" evidence="22">
    <location>
        <begin position="468"/>
        <end position="487"/>
    </location>
</feature>
<keyword evidence="18 22" id="KW-0472">Membrane</keyword>
<gene>
    <name evidence="24" type="ORF">ACFSB2_24825</name>
</gene>
<feature type="transmembrane region" description="Helical" evidence="22">
    <location>
        <begin position="259"/>
        <end position="280"/>
    </location>
</feature>
<evidence type="ECO:0000256" key="6">
    <source>
        <dbReference type="ARBA" id="ARBA00022553"/>
    </source>
</evidence>
<dbReference type="EMBL" id="JBHUCX010000099">
    <property type="protein sequence ID" value="MFD1677893.1"/>
    <property type="molecule type" value="Genomic_DNA"/>
</dbReference>
<feature type="transmembrane region" description="Helical" evidence="22">
    <location>
        <begin position="286"/>
        <end position="303"/>
    </location>
</feature>
<dbReference type="CDD" id="cd00371">
    <property type="entry name" value="HMA"/>
    <property type="match status" value="1"/>
</dbReference>
<feature type="transmembrane region" description="Helical" evidence="22">
    <location>
        <begin position="160"/>
        <end position="193"/>
    </location>
</feature>
<dbReference type="InterPro" id="IPR018303">
    <property type="entry name" value="ATPase_P-typ_P_site"/>
</dbReference>
<evidence type="ECO:0000256" key="4">
    <source>
        <dbReference type="ARBA" id="ARBA00015102"/>
    </source>
</evidence>
<dbReference type="PROSITE" id="PS01047">
    <property type="entry name" value="HMA_1"/>
    <property type="match status" value="1"/>
</dbReference>
<keyword evidence="12 22" id="KW-0067">ATP-binding</keyword>
<dbReference type="InterPro" id="IPR044492">
    <property type="entry name" value="P_typ_ATPase_HD_dom"/>
</dbReference>
<dbReference type="SFLD" id="SFLDG00002">
    <property type="entry name" value="C1.7:_P-type_atpase_like"/>
    <property type="match status" value="1"/>
</dbReference>
<dbReference type="InterPro" id="IPR059000">
    <property type="entry name" value="ATPase_P-type_domA"/>
</dbReference>
<name>A0ABW4JPG5_9BACL</name>
<dbReference type="RefSeq" id="WP_377945816.1">
    <property type="nucleotide sequence ID" value="NZ_JBHUCX010000099.1"/>
</dbReference>
<dbReference type="NCBIfam" id="TIGR01525">
    <property type="entry name" value="ATPase-IB_hvy"/>
    <property type="match status" value="1"/>
</dbReference>
<feature type="domain" description="HMA" evidence="23">
    <location>
        <begin position="5"/>
        <end position="70"/>
    </location>
</feature>
<dbReference type="Proteomes" id="UP001597079">
    <property type="component" value="Unassembled WGS sequence"/>
</dbReference>
<dbReference type="InterPro" id="IPR006121">
    <property type="entry name" value="HMA_dom"/>
</dbReference>
<evidence type="ECO:0000256" key="5">
    <source>
        <dbReference type="ARBA" id="ARBA00022448"/>
    </source>
</evidence>
<dbReference type="InterPro" id="IPR001757">
    <property type="entry name" value="P_typ_ATPase"/>
</dbReference>
<dbReference type="PRINTS" id="PR00119">
    <property type="entry name" value="CATATPASE"/>
</dbReference>
<dbReference type="PANTHER" id="PTHR43520">
    <property type="entry name" value="ATP7, ISOFORM B"/>
    <property type="match status" value="1"/>
</dbReference>
<dbReference type="Gene3D" id="3.30.70.100">
    <property type="match status" value="2"/>
</dbReference>